<gene>
    <name evidence="7" type="ORF">CY34DRAFT_812912</name>
</gene>
<feature type="domain" description="Protein kinase" evidence="6">
    <location>
        <begin position="1"/>
        <end position="182"/>
    </location>
</feature>
<organism evidence="7 8">
    <name type="scientific">Suillus luteus UH-Slu-Lm8-n1</name>
    <dbReference type="NCBI Taxonomy" id="930992"/>
    <lineage>
        <taxon>Eukaryota</taxon>
        <taxon>Fungi</taxon>
        <taxon>Dikarya</taxon>
        <taxon>Basidiomycota</taxon>
        <taxon>Agaricomycotina</taxon>
        <taxon>Agaricomycetes</taxon>
        <taxon>Agaricomycetidae</taxon>
        <taxon>Boletales</taxon>
        <taxon>Suillineae</taxon>
        <taxon>Suillaceae</taxon>
        <taxon>Suillus</taxon>
    </lineage>
</organism>
<evidence type="ECO:0000259" key="6">
    <source>
        <dbReference type="PROSITE" id="PS50011"/>
    </source>
</evidence>
<reference evidence="8" key="2">
    <citation type="submission" date="2015-01" db="EMBL/GenBank/DDBJ databases">
        <title>Evolutionary Origins and Diversification of the Mycorrhizal Mutualists.</title>
        <authorList>
            <consortium name="DOE Joint Genome Institute"/>
            <consortium name="Mycorrhizal Genomics Consortium"/>
            <person name="Kohler A."/>
            <person name="Kuo A."/>
            <person name="Nagy L.G."/>
            <person name="Floudas D."/>
            <person name="Copeland A."/>
            <person name="Barry K.W."/>
            <person name="Cichocki N."/>
            <person name="Veneault-Fourrey C."/>
            <person name="LaButti K."/>
            <person name="Lindquist E.A."/>
            <person name="Lipzen A."/>
            <person name="Lundell T."/>
            <person name="Morin E."/>
            <person name="Murat C."/>
            <person name="Riley R."/>
            <person name="Ohm R."/>
            <person name="Sun H."/>
            <person name="Tunlid A."/>
            <person name="Henrissat B."/>
            <person name="Grigoriev I.V."/>
            <person name="Hibbett D.S."/>
            <person name="Martin F."/>
        </authorList>
    </citation>
    <scope>NUCLEOTIDE SEQUENCE [LARGE SCALE GENOMIC DNA]</scope>
    <source>
        <strain evidence="8">UH-Slu-Lm8-n1</strain>
    </source>
</reference>
<protein>
    <recommendedName>
        <fullName evidence="1">non-specific serine/threonine protein kinase</fullName>
        <ecNumber evidence="1">2.7.11.1</ecNumber>
    </recommendedName>
</protein>
<dbReference type="GO" id="GO:0004674">
    <property type="term" value="F:protein serine/threonine kinase activity"/>
    <property type="evidence" value="ECO:0007669"/>
    <property type="project" value="UniProtKB-EC"/>
</dbReference>
<dbReference type="PANTHER" id="PTHR43671:SF13">
    <property type="entry name" value="SERINE_THREONINE-PROTEIN KINASE NEK2"/>
    <property type="match status" value="1"/>
</dbReference>
<dbReference type="InParanoid" id="A0A0C9ZYD1"/>
<reference evidence="7 8" key="1">
    <citation type="submission" date="2014-04" db="EMBL/GenBank/DDBJ databases">
        <authorList>
            <consortium name="DOE Joint Genome Institute"/>
            <person name="Kuo A."/>
            <person name="Ruytinx J."/>
            <person name="Rineau F."/>
            <person name="Colpaert J."/>
            <person name="Kohler A."/>
            <person name="Nagy L.G."/>
            <person name="Floudas D."/>
            <person name="Copeland A."/>
            <person name="Barry K.W."/>
            <person name="Cichocki N."/>
            <person name="Veneault-Fourrey C."/>
            <person name="LaButti K."/>
            <person name="Lindquist E.A."/>
            <person name="Lipzen A."/>
            <person name="Lundell T."/>
            <person name="Morin E."/>
            <person name="Murat C."/>
            <person name="Sun H."/>
            <person name="Tunlid A."/>
            <person name="Henrissat B."/>
            <person name="Grigoriev I.V."/>
            <person name="Hibbett D.S."/>
            <person name="Martin F."/>
            <person name="Nordberg H.P."/>
            <person name="Cantor M.N."/>
            <person name="Hua S.X."/>
        </authorList>
    </citation>
    <scope>NUCLEOTIDE SEQUENCE [LARGE SCALE GENOMIC DNA]</scope>
    <source>
        <strain evidence="7 8">UH-Slu-Lm8-n1</strain>
    </source>
</reference>
<name>A0A0C9ZYD1_9AGAM</name>
<dbReference type="EMBL" id="KN835752">
    <property type="protein sequence ID" value="KIK34451.1"/>
    <property type="molecule type" value="Genomic_DNA"/>
</dbReference>
<dbReference type="InterPro" id="IPR008271">
    <property type="entry name" value="Ser/Thr_kinase_AS"/>
</dbReference>
<dbReference type="PROSITE" id="PS00108">
    <property type="entry name" value="PROTEIN_KINASE_ST"/>
    <property type="match status" value="1"/>
</dbReference>
<dbReference type="GO" id="GO:0005524">
    <property type="term" value="F:ATP binding"/>
    <property type="evidence" value="ECO:0007669"/>
    <property type="project" value="UniProtKB-KW"/>
</dbReference>
<dbReference type="PROSITE" id="PS50011">
    <property type="entry name" value="PROTEIN_KINASE_DOM"/>
    <property type="match status" value="1"/>
</dbReference>
<dbReference type="EC" id="2.7.11.1" evidence="1"/>
<dbReference type="AlphaFoldDB" id="A0A0C9ZYD1"/>
<evidence type="ECO:0000256" key="3">
    <source>
        <dbReference type="ARBA" id="ARBA00022741"/>
    </source>
</evidence>
<dbReference type="Proteomes" id="UP000054485">
    <property type="component" value="Unassembled WGS sequence"/>
</dbReference>
<keyword evidence="5" id="KW-0067">ATP-binding</keyword>
<dbReference type="PANTHER" id="PTHR43671">
    <property type="entry name" value="SERINE/THREONINE-PROTEIN KINASE NEK"/>
    <property type="match status" value="1"/>
</dbReference>
<keyword evidence="3" id="KW-0547">Nucleotide-binding</keyword>
<evidence type="ECO:0000256" key="4">
    <source>
        <dbReference type="ARBA" id="ARBA00022777"/>
    </source>
</evidence>
<feature type="non-terminal residue" evidence="7">
    <location>
        <position position="242"/>
    </location>
</feature>
<dbReference type="InterPro" id="IPR011009">
    <property type="entry name" value="Kinase-like_dom_sf"/>
</dbReference>
<sequence length="242" mass="27903">RSSDCSKHALRWTAQTALGIHALHEIGIMHRDIKAENILIDVRENVRVADYGLCYVHEDESPLDRGRVYTTSAVGTTYCMAPEILENVLDPDSVEYGTPIDWWSFGCVVYQLFSENHKALFYTMDDIMNYVAWCSDSDRSSRRCLIFKNFEPLIADLLSGLLDPDFSTRYGFTQVVYNDAFIIDSEKTHFSNAYSHAQVREDLPDSLPTIQYNEPSEVWACLLPWDIQRIPNVDWVKPNYEQ</sequence>
<evidence type="ECO:0000256" key="2">
    <source>
        <dbReference type="ARBA" id="ARBA00022679"/>
    </source>
</evidence>
<dbReference type="InterPro" id="IPR050660">
    <property type="entry name" value="NEK_Ser/Thr_kinase"/>
</dbReference>
<proteinExistence type="predicted"/>
<dbReference type="SMART" id="SM00220">
    <property type="entry name" value="S_TKc"/>
    <property type="match status" value="1"/>
</dbReference>
<dbReference type="SUPFAM" id="SSF56112">
    <property type="entry name" value="Protein kinase-like (PK-like)"/>
    <property type="match status" value="1"/>
</dbReference>
<keyword evidence="8" id="KW-1185">Reference proteome</keyword>
<dbReference type="OrthoDB" id="10252171at2759"/>
<accession>A0A0C9ZYD1</accession>
<dbReference type="Pfam" id="PF00069">
    <property type="entry name" value="Pkinase"/>
    <property type="match status" value="1"/>
</dbReference>
<dbReference type="InterPro" id="IPR000719">
    <property type="entry name" value="Prot_kinase_dom"/>
</dbReference>
<evidence type="ECO:0000256" key="1">
    <source>
        <dbReference type="ARBA" id="ARBA00012513"/>
    </source>
</evidence>
<evidence type="ECO:0000313" key="8">
    <source>
        <dbReference type="Proteomes" id="UP000054485"/>
    </source>
</evidence>
<evidence type="ECO:0000256" key="5">
    <source>
        <dbReference type="ARBA" id="ARBA00022840"/>
    </source>
</evidence>
<dbReference type="STRING" id="930992.A0A0C9ZYD1"/>
<evidence type="ECO:0000313" key="7">
    <source>
        <dbReference type="EMBL" id="KIK34451.1"/>
    </source>
</evidence>
<dbReference type="HOGENOM" id="CLU_000288_63_12_1"/>
<dbReference type="Gene3D" id="1.10.510.10">
    <property type="entry name" value="Transferase(Phosphotransferase) domain 1"/>
    <property type="match status" value="1"/>
</dbReference>
<keyword evidence="2" id="KW-0808">Transferase</keyword>
<keyword evidence="4" id="KW-0418">Kinase</keyword>